<evidence type="ECO:0000256" key="1">
    <source>
        <dbReference type="ARBA" id="ARBA00001933"/>
    </source>
</evidence>
<keyword evidence="5 7" id="KW-0456">Lyase</keyword>
<dbReference type="Gene3D" id="3.40.640.10">
    <property type="entry name" value="Type I PLP-dependent aspartate aminotransferase-like (Major domain)"/>
    <property type="match status" value="1"/>
</dbReference>
<dbReference type="AlphaFoldDB" id="A0A2N7VXS8"/>
<name>A0A2N7VXS8_9BURK</name>
<dbReference type="EMBL" id="PNYA01000004">
    <property type="protein sequence ID" value="PMS21959.1"/>
    <property type="molecule type" value="Genomic_DNA"/>
</dbReference>
<dbReference type="InterPro" id="IPR002129">
    <property type="entry name" value="PyrdxlP-dep_de-COase"/>
</dbReference>
<dbReference type="Pfam" id="PF00282">
    <property type="entry name" value="Pyridoxal_deC"/>
    <property type="match status" value="1"/>
</dbReference>
<comment type="similarity">
    <text evidence="2 7">Belongs to the group II decarboxylase family.</text>
</comment>
<keyword evidence="4 6" id="KW-0663">Pyridoxal phosphate</keyword>
<reference evidence="9 10" key="1">
    <citation type="submission" date="2018-01" db="EMBL/GenBank/DDBJ databases">
        <title>Whole genome analyses suggest that Burkholderia sensu lato contains two further novel genera in the rhizoxinica-symbiotica group Mycetohabitans gen. nov., and Trinickia gen. nov.: implications for the evolution of diazotrophy and nodulation in the Burkholderiaceae.</title>
        <authorList>
            <person name="Estrada-de los Santos P."/>
            <person name="Palmer M."/>
            <person name="Chavez-Ramirez B."/>
            <person name="Beukes C."/>
            <person name="Steenkamp E.T."/>
            <person name="Hirsch A.M."/>
            <person name="Manyaka P."/>
            <person name="Maluk M."/>
            <person name="Lafos M."/>
            <person name="Crook M."/>
            <person name="Gross E."/>
            <person name="Simon M.F."/>
            <person name="Bueno dos Reis Junior F."/>
            <person name="Poole P.S."/>
            <person name="Venter S.N."/>
            <person name="James E.K."/>
        </authorList>
    </citation>
    <scope>NUCLEOTIDE SEQUENCE [LARGE SCALE GENOMIC DNA]</scope>
    <source>
        <strain evidence="9 10">GIMN1.004</strain>
    </source>
</reference>
<feature type="modified residue" description="N6-(pyridoxal phosphate)lysine" evidence="6">
    <location>
        <position position="230"/>
    </location>
</feature>
<evidence type="ECO:0000256" key="5">
    <source>
        <dbReference type="ARBA" id="ARBA00023239"/>
    </source>
</evidence>
<evidence type="ECO:0000313" key="9">
    <source>
        <dbReference type="EMBL" id="PMS21959.1"/>
    </source>
</evidence>
<comment type="cofactor">
    <cofactor evidence="1 6 7">
        <name>pyridoxal 5'-phosphate</name>
        <dbReference type="ChEBI" id="CHEBI:597326"/>
    </cofactor>
</comment>
<dbReference type="EC" id="4.1.1.22" evidence="9"/>
<dbReference type="GO" id="GO:0030170">
    <property type="term" value="F:pyridoxal phosphate binding"/>
    <property type="evidence" value="ECO:0007669"/>
    <property type="project" value="InterPro"/>
</dbReference>
<dbReference type="PANTHER" id="PTHR46101">
    <property type="match status" value="1"/>
</dbReference>
<proteinExistence type="inferred from homology"/>
<dbReference type="OrthoDB" id="9803665at2"/>
<protein>
    <submittedName>
        <fullName evidence="9">Histidine decarboxylase</fullName>
        <ecNumber evidence="9">4.1.1.22</ecNumber>
    </submittedName>
</protein>
<organism evidence="9 10">
    <name type="scientific">Trinickia dabaoshanensis</name>
    <dbReference type="NCBI Taxonomy" id="564714"/>
    <lineage>
        <taxon>Bacteria</taxon>
        <taxon>Pseudomonadati</taxon>
        <taxon>Pseudomonadota</taxon>
        <taxon>Betaproteobacteria</taxon>
        <taxon>Burkholderiales</taxon>
        <taxon>Burkholderiaceae</taxon>
        <taxon>Trinickia</taxon>
    </lineage>
</organism>
<dbReference type="NCBIfam" id="NF002748">
    <property type="entry name" value="PRK02769.1"/>
    <property type="match status" value="1"/>
</dbReference>
<dbReference type="InterPro" id="IPR051151">
    <property type="entry name" value="Group_II_Decarboxylase"/>
</dbReference>
<evidence type="ECO:0000313" key="10">
    <source>
        <dbReference type="Proteomes" id="UP000235616"/>
    </source>
</evidence>
<dbReference type="GO" id="GO:0019752">
    <property type="term" value="P:carboxylic acid metabolic process"/>
    <property type="evidence" value="ECO:0007669"/>
    <property type="project" value="InterPro"/>
</dbReference>
<dbReference type="PROSITE" id="PS00392">
    <property type="entry name" value="DDC_GAD_HDC_YDC"/>
    <property type="match status" value="1"/>
</dbReference>
<comment type="caution">
    <text evidence="9">The sequence shown here is derived from an EMBL/GenBank/DDBJ whole genome shotgun (WGS) entry which is preliminary data.</text>
</comment>
<evidence type="ECO:0000256" key="6">
    <source>
        <dbReference type="PIRSR" id="PIRSR602129-50"/>
    </source>
</evidence>
<evidence type="ECO:0000256" key="7">
    <source>
        <dbReference type="RuleBase" id="RU000382"/>
    </source>
</evidence>
<gene>
    <name evidence="9" type="ORF">C0Z18_05355</name>
</gene>
<accession>A0A2N7VXS8</accession>
<evidence type="ECO:0000256" key="8">
    <source>
        <dbReference type="SAM" id="MobiDB-lite"/>
    </source>
</evidence>
<evidence type="ECO:0000256" key="2">
    <source>
        <dbReference type="ARBA" id="ARBA00009533"/>
    </source>
</evidence>
<sequence>MLTEHDLRRLDALYQSLEQATERFLGYPVSKDFEMGPLERFLRFPLNNLGDPFVDSTFEVGTRELEREVVGFVADLLRAPAGEVWGYVTNGGTEGNLYGLYLARELLPKGIVYFSEDTHYSVAKNIHFLGLRSITIRSQANGEMDYEDLAETLRINRDKPAIIFANIGTTMTEARDDINVIKGLLGRFAIRDYYIHSDAALCGGFAPFLDPRPAFDFADGADSISISGHKFFGSPMPCGIVIARKRHVERIARSIGYIGSLDTTITGSRNGFTPLVLWYRLKELGIDGLRRRAGAALELAAYAEARMKAAGIPAWRNAQALTVVFPKVSDALKARWQLATQGEQSHLIVMPNVTRAQVDALVNDMIAEREPRENGNPTNTPSTQEPGHA</sequence>
<keyword evidence="3" id="KW-0210">Decarboxylase</keyword>
<dbReference type="Proteomes" id="UP000235616">
    <property type="component" value="Unassembled WGS sequence"/>
</dbReference>
<feature type="region of interest" description="Disordered" evidence="8">
    <location>
        <begin position="367"/>
        <end position="389"/>
    </location>
</feature>
<evidence type="ECO:0000256" key="3">
    <source>
        <dbReference type="ARBA" id="ARBA00022793"/>
    </source>
</evidence>
<dbReference type="GO" id="GO:0004398">
    <property type="term" value="F:histidine decarboxylase activity"/>
    <property type="evidence" value="ECO:0007669"/>
    <property type="project" value="UniProtKB-EC"/>
</dbReference>
<dbReference type="InterPro" id="IPR015424">
    <property type="entry name" value="PyrdxlP-dep_Trfase"/>
</dbReference>
<dbReference type="RefSeq" id="WP_102644359.1">
    <property type="nucleotide sequence ID" value="NZ_PNYA01000004.1"/>
</dbReference>
<dbReference type="SUPFAM" id="SSF53383">
    <property type="entry name" value="PLP-dependent transferases"/>
    <property type="match status" value="1"/>
</dbReference>
<dbReference type="InterPro" id="IPR021115">
    <property type="entry name" value="Pyridoxal-P_BS"/>
</dbReference>
<dbReference type="InterPro" id="IPR015421">
    <property type="entry name" value="PyrdxlP-dep_Trfase_major"/>
</dbReference>
<keyword evidence="10" id="KW-1185">Reference proteome</keyword>
<feature type="compositionally biased region" description="Polar residues" evidence="8">
    <location>
        <begin position="375"/>
        <end position="389"/>
    </location>
</feature>
<dbReference type="PANTHER" id="PTHR46101:SF2">
    <property type="entry name" value="SERINE DECARBOXYLASE"/>
    <property type="match status" value="1"/>
</dbReference>
<evidence type="ECO:0000256" key="4">
    <source>
        <dbReference type="ARBA" id="ARBA00022898"/>
    </source>
</evidence>